<proteinExistence type="predicted"/>
<feature type="region of interest" description="Disordered" evidence="1">
    <location>
        <begin position="192"/>
        <end position="219"/>
    </location>
</feature>
<comment type="caution">
    <text evidence="2">The sequence shown here is derived from an EMBL/GenBank/DDBJ whole genome shotgun (WGS) entry which is preliminary data.</text>
</comment>
<name>A0ABS8ZSX0_9PSEU</name>
<keyword evidence="3" id="KW-1185">Reference proteome</keyword>
<dbReference type="RefSeq" id="WP_233733074.1">
    <property type="nucleotide sequence ID" value="NZ_JAJVCN010000004.1"/>
</dbReference>
<evidence type="ECO:0000313" key="3">
    <source>
        <dbReference type="Proteomes" id="UP001521150"/>
    </source>
</evidence>
<evidence type="ECO:0000256" key="1">
    <source>
        <dbReference type="SAM" id="MobiDB-lite"/>
    </source>
</evidence>
<gene>
    <name evidence="2" type="ORF">LWC34_49715</name>
</gene>
<reference evidence="2 3" key="1">
    <citation type="submission" date="2021-12" db="EMBL/GenBank/DDBJ databases">
        <title>Genome sequence of Kibdelosporangium philippinense ATCC 49844.</title>
        <authorList>
            <person name="Fedorov E.A."/>
            <person name="Omeragic M."/>
            <person name="Shalygina K.F."/>
            <person name="Maclea K.S."/>
        </authorList>
    </citation>
    <scope>NUCLEOTIDE SEQUENCE [LARGE SCALE GENOMIC DNA]</scope>
    <source>
        <strain evidence="2 3">ATCC 49844</strain>
    </source>
</reference>
<protein>
    <submittedName>
        <fullName evidence="2">Uncharacterized protein</fullName>
    </submittedName>
</protein>
<feature type="region of interest" description="Disordered" evidence="1">
    <location>
        <begin position="232"/>
        <end position="257"/>
    </location>
</feature>
<evidence type="ECO:0000313" key="2">
    <source>
        <dbReference type="EMBL" id="MCE7010830.1"/>
    </source>
</evidence>
<sequence length="266" mass="29038">MTTTMTEFEDYLEFEDESYEQNGEYEFEEESEDYVGGLLNSALGAGEVGGVLSEQEEMDLAQRLLEVTSEQELEEFIGNVFKKAVRGVKSFARSNVGRTLGRALKGVARKALPVVGGAIGSWVAPGVGTAIGTKLGSMASKLFEFENEAAAQEFEFEMARRVVRIGAAAARNAAASRGGDPRQAAQRALLSATRQHAPAAMPRRRSRGRRPYGGRRGMRPRFGYGVPYHYPVEVHTNGAEPDDDDDQEATSGKWVRQGRTIVIQGV</sequence>
<feature type="compositionally biased region" description="Basic residues" evidence="1">
    <location>
        <begin position="202"/>
        <end position="219"/>
    </location>
</feature>
<organism evidence="2 3">
    <name type="scientific">Kibdelosporangium philippinense</name>
    <dbReference type="NCBI Taxonomy" id="211113"/>
    <lineage>
        <taxon>Bacteria</taxon>
        <taxon>Bacillati</taxon>
        <taxon>Actinomycetota</taxon>
        <taxon>Actinomycetes</taxon>
        <taxon>Pseudonocardiales</taxon>
        <taxon>Pseudonocardiaceae</taxon>
        <taxon>Kibdelosporangium</taxon>
    </lineage>
</organism>
<accession>A0ABS8ZSX0</accession>
<dbReference type="Proteomes" id="UP001521150">
    <property type="component" value="Unassembled WGS sequence"/>
</dbReference>
<dbReference type="EMBL" id="JAJVCN010000004">
    <property type="protein sequence ID" value="MCE7010830.1"/>
    <property type="molecule type" value="Genomic_DNA"/>
</dbReference>